<keyword evidence="9" id="KW-1185">Reference proteome</keyword>
<feature type="domain" description="Peptidase M48" evidence="7">
    <location>
        <begin position="151"/>
        <end position="332"/>
    </location>
</feature>
<dbReference type="InterPro" id="IPR001915">
    <property type="entry name" value="Peptidase_M48"/>
</dbReference>
<evidence type="ECO:0000313" key="8">
    <source>
        <dbReference type="EMBL" id="CAD6444641.1"/>
    </source>
</evidence>
<evidence type="ECO:0000256" key="2">
    <source>
        <dbReference type="ARBA" id="ARBA00022723"/>
    </source>
</evidence>
<evidence type="ECO:0000259" key="7">
    <source>
        <dbReference type="Pfam" id="PF01435"/>
    </source>
</evidence>
<dbReference type="Gene3D" id="3.30.2010.10">
    <property type="entry name" value="Metalloproteases ('zincins'), catalytic domain"/>
    <property type="match status" value="1"/>
</dbReference>
<dbReference type="CDD" id="cd07331">
    <property type="entry name" value="M48C_Oma1_like"/>
    <property type="match status" value="1"/>
</dbReference>
<keyword evidence="2" id="KW-0479">Metal-binding</keyword>
<evidence type="ECO:0000313" key="9">
    <source>
        <dbReference type="Proteomes" id="UP000624404"/>
    </source>
</evidence>
<dbReference type="Proteomes" id="UP000624404">
    <property type="component" value="Unassembled WGS sequence"/>
</dbReference>
<evidence type="ECO:0000256" key="6">
    <source>
        <dbReference type="RuleBase" id="RU003983"/>
    </source>
</evidence>
<dbReference type="GO" id="GO:0006515">
    <property type="term" value="P:protein quality control for misfolded or incompletely synthesized proteins"/>
    <property type="evidence" value="ECO:0007669"/>
    <property type="project" value="TreeGrafter"/>
</dbReference>
<comment type="similarity">
    <text evidence="6">Belongs to the peptidase M48 family.</text>
</comment>
<reference evidence="8" key="1">
    <citation type="submission" date="2020-10" db="EMBL/GenBank/DDBJ databases">
        <authorList>
            <person name="Kusch S."/>
        </authorList>
    </citation>
    <scope>NUCLEOTIDE SEQUENCE</scope>
    <source>
        <strain evidence="8">SwB9</strain>
    </source>
</reference>
<proteinExistence type="inferred from homology"/>
<dbReference type="GO" id="GO:0034982">
    <property type="term" value="P:mitochondrial protein processing"/>
    <property type="evidence" value="ECO:0007669"/>
    <property type="project" value="TreeGrafter"/>
</dbReference>
<comment type="caution">
    <text evidence="8">The sequence shown here is derived from an EMBL/GenBank/DDBJ whole genome shotgun (WGS) entry which is preliminary data.</text>
</comment>
<name>A0A8H2ZQ90_9HELO</name>
<organism evidence="8 9">
    <name type="scientific">Sclerotinia trifoliorum</name>
    <dbReference type="NCBI Taxonomy" id="28548"/>
    <lineage>
        <taxon>Eukaryota</taxon>
        <taxon>Fungi</taxon>
        <taxon>Dikarya</taxon>
        <taxon>Ascomycota</taxon>
        <taxon>Pezizomycotina</taxon>
        <taxon>Leotiomycetes</taxon>
        <taxon>Helotiales</taxon>
        <taxon>Sclerotiniaceae</taxon>
        <taxon>Sclerotinia</taxon>
    </lineage>
</organism>
<evidence type="ECO:0000256" key="4">
    <source>
        <dbReference type="ARBA" id="ARBA00022833"/>
    </source>
</evidence>
<evidence type="ECO:0000256" key="1">
    <source>
        <dbReference type="ARBA" id="ARBA00022670"/>
    </source>
</evidence>
<keyword evidence="5 6" id="KW-0482">Metalloprotease</keyword>
<keyword evidence="3 6" id="KW-0378">Hydrolase</keyword>
<dbReference type="Pfam" id="PF01435">
    <property type="entry name" value="Peptidase_M48"/>
    <property type="match status" value="1"/>
</dbReference>
<dbReference type="PANTHER" id="PTHR22726:SF1">
    <property type="entry name" value="METALLOENDOPEPTIDASE OMA1, MITOCHONDRIAL"/>
    <property type="match status" value="1"/>
</dbReference>
<dbReference type="EMBL" id="CAJHIA010000012">
    <property type="protein sequence ID" value="CAD6444641.1"/>
    <property type="molecule type" value="Genomic_DNA"/>
</dbReference>
<keyword evidence="1 6" id="KW-0645">Protease</keyword>
<protein>
    <submittedName>
        <fullName evidence="8">E19b0700-4131-4d47-9b77-cbc6e33a8340</fullName>
    </submittedName>
</protein>
<evidence type="ECO:0000256" key="5">
    <source>
        <dbReference type="ARBA" id="ARBA00023049"/>
    </source>
</evidence>
<dbReference type="OrthoDB" id="7464992at2759"/>
<dbReference type="PANTHER" id="PTHR22726">
    <property type="entry name" value="METALLOENDOPEPTIDASE OMA1"/>
    <property type="match status" value="1"/>
</dbReference>
<dbReference type="GO" id="GO:0004222">
    <property type="term" value="F:metalloendopeptidase activity"/>
    <property type="evidence" value="ECO:0007669"/>
    <property type="project" value="InterPro"/>
</dbReference>
<gene>
    <name evidence="8" type="ORF">SCLTRI_LOCUS4433</name>
</gene>
<dbReference type="AlphaFoldDB" id="A0A8H2ZQ90"/>
<sequence length="363" mass="40911">MISRSILRSSPLRNTILRSANKSPLPFTQNKVPGWPYILTSLNPPSSRGYQGRRQKYYRFDPNEAQNARPLISDEHIKNFSKHPALHSFILILVAGGVVVYISNIEDVPVSGRRRFNIYSPQDMEREGQMMYRQILQQYCGRILPDWDKRSMMVQRVMSRLIPASGIDNVNWEVNVIDSEEMNAFVIPGGKVFVFTGILPIASTDDGLATILGHEIAHNIANHSGERMSKTAVFHIPLRMFFRFLDATGYTGGLGEIFGALALEFGINLPASRNQETEADHIGLMIMAKSCYNPQAAIGVWKRMQAAERNAPPQWLSTHPSNNNRITQMEEWMSKAEAARAESGCASTMENFNNFRTTFGGLW</sequence>
<comment type="cofactor">
    <cofactor evidence="6">
        <name>Zn(2+)</name>
        <dbReference type="ChEBI" id="CHEBI:29105"/>
    </cofactor>
    <text evidence="6">Binds 1 zinc ion per subunit.</text>
</comment>
<dbReference type="GO" id="GO:0005743">
    <property type="term" value="C:mitochondrial inner membrane"/>
    <property type="evidence" value="ECO:0007669"/>
    <property type="project" value="TreeGrafter"/>
</dbReference>
<keyword evidence="4 6" id="KW-0862">Zinc</keyword>
<dbReference type="GO" id="GO:0046872">
    <property type="term" value="F:metal ion binding"/>
    <property type="evidence" value="ECO:0007669"/>
    <property type="project" value="UniProtKB-KW"/>
</dbReference>
<dbReference type="InterPro" id="IPR051156">
    <property type="entry name" value="Mito/Outer_Membr_Metalloprot"/>
</dbReference>
<accession>A0A8H2ZQ90</accession>
<evidence type="ECO:0000256" key="3">
    <source>
        <dbReference type="ARBA" id="ARBA00022801"/>
    </source>
</evidence>